<sequence>MSGDLKLRDRDEAPVSGRRYCWIERKQLPERKVRKMKKQRTEKCAQKTNHERVGWWYSW</sequence>
<name>A0A9P4JBV5_9PEZI</name>
<evidence type="ECO:0000313" key="1">
    <source>
        <dbReference type="EMBL" id="KAF2156138.1"/>
    </source>
</evidence>
<accession>A0A9P4JBV5</accession>
<proteinExistence type="predicted"/>
<keyword evidence="2" id="KW-1185">Reference proteome</keyword>
<reference evidence="1" key="1">
    <citation type="journal article" date="2020" name="Stud. Mycol.">
        <title>101 Dothideomycetes genomes: a test case for predicting lifestyles and emergence of pathogens.</title>
        <authorList>
            <person name="Haridas S."/>
            <person name="Albert R."/>
            <person name="Binder M."/>
            <person name="Bloem J."/>
            <person name="Labutti K."/>
            <person name="Salamov A."/>
            <person name="Andreopoulos B."/>
            <person name="Baker S."/>
            <person name="Barry K."/>
            <person name="Bills G."/>
            <person name="Bluhm B."/>
            <person name="Cannon C."/>
            <person name="Castanera R."/>
            <person name="Culley D."/>
            <person name="Daum C."/>
            <person name="Ezra D."/>
            <person name="Gonzalez J."/>
            <person name="Henrissat B."/>
            <person name="Kuo A."/>
            <person name="Liang C."/>
            <person name="Lipzen A."/>
            <person name="Lutzoni F."/>
            <person name="Magnuson J."/>
            <person name="Mondo S."/>
            <person name="Nolan M."/>
            <person name="Ohm R."/>
            <person name="Pangilinan J."/>
            <person name="Park H.-J."/>
            <person name="Ramirez L."/>
            <person name="Alfaro M."/>
            <person name="Sun H."/>
            <person name="Tritt A."/>
            <person name="Yoshinaga Y."/>
            <person name="Zwiers L.-H."/>
            <person name="Turgeon B."/>
            <person name="Goodwin S."/>
            <person name="Spatafora J."/>
            <person name="Crous P."/>
            <person name="Grigoriev I."/>
        </authorList>
    </citation>
    <scope>NUCLEOTIDE SEQUENCE</scope>
    <source>
        <strain evidence="1">CBS 260.36</strain>
    </source>
</reference>
<organism evidence="1 2">
    <name type="scientific">Myriangium duriaei CBS 260.36</name>
    <dbReference type="NCBI Taxonomy" id="1168546"/>
    <lineage>
        <taxon>Eukaryota</taxon>
        <taxon>Fungi</taxon>
        <taxon>Dikarya</taxon>
        <taxon>Ascomycota</taxon>
        <taxon>Pezizomycotina</taxon>
        <taxon>Dothideomycetes</taxon>
        <taxon>Dothideomycetidae</taxon>
        <taxon>Myriangiales</taxon>
        <taxon>Myriangiaceae</taxon>
        <taxon>Myriangium</taxon>
    </lineage>
</organism>
<comment type="caution">
    <text evidence="1">The sequence shown here is derived from an EMBL/GenBank/DDBJ whole genome shotgun (WGS) entry which is preliminary data.</text>
</comment>
<gene>
    <name evidence="1" type="ORF">K461DRAFT_275236</name>
</gene>
<dbReference type="EMBL" id="ML996082">
    <property type="protein sequence ID" value="KAF2156138.1"/>
    <property type="molecule type" value="Genomic_DNA"/>
</dbReference>
<evidence type="ECO:0000313" key="2">
    <source>
        <dbReference type="Proteomes" id="UP000799439"/>
    </source>
</evidence>
<dbReference type="AlphaFoldDB" id="A0A9P4JBV5"/>
<protein>
    <submittedName>
        <fullName evidence="1">Uncharacterized protein</fullName>
    </submittedName>
</protein>
<dbReference type="Proteomes" id="UP000799439">
    <property type="component" value="Unassembled WGS sequence"/>
</dbReference>